<feature type="compositionally biased region" description="Low complexity" evidence="4">
    <location>
        <begin position="901"/>
        <end position="929"/>
    </location>
</feature>
<feature type="compositionally biased region" description="Low complexity" evidence="4">
    <location>
        <begin position="79"/>
        <end position="108"/>
    </location>
</feature>
<dbReference type="InterPro" id="IPR052660">
    <property type="entry name" value="Erythrocyte_Invasion_ImmMod"/>
</dbReference>
<feature type="domain" description="SWIRM" evidence="5">
    <location>
        <begin position="430"/>
        <end position="527"/>
    </location>
</feature>
<keyword evidence="3" id="KW-0539">Nucleus</keyword>
<sequence length="942" mass="104693">MVASPSAEPMVDFEYYDKQETIDKFNAILPYFRRDLATSHNVTVKSTAAQLASFTASFKHFQYTVLGTPSVVQTARFSSATSAKKTKNTTQQASLDNNNNGNDNNNNNKNDDDDDENNAETISNTISRTTTSTTSNNKAYPPCLPSSMFNADQLDPTSPLYIILKTAYAHQPDEDLWHLDSPRKRSEYLELTHTMFERLEEAGLYQPPRIALMGLSKGDDEKRLEMISMIHDLKGKVVNNVSQATHLVHFQKKDEKDDAKRVVSRMVHILESDQGNVLVHWYRYPDSYNEWMNEKKIKDNKRFDGASEQQEETANTTTAGATATDDHGSGDADGSLFYLQSSWLTDSYKFNTWMPTQDYLCSPSTLAGLKRSLETASGGGDELLSSDEGGNKRHRKTNDDEDEGDDDTEKTALDRQEQARRHLTEQSFEVIIPSYAAWFEFDRIHKTERRSLPEFFNDANQTKSPVAYLDMRNFMVNTYRLNPLEYLTVTACRRNMTGDVCAMIRIHGFLEKWGLINYQIDPTLKMSNIGPPFAGSFKMVMDMPESQRPSRPLVQNNSSSSITSSSSPSTTAATGQLKFGEEGTSATSNTNKDSGAKKVQRVNLNLELRQSIYKLPSKRSSSGQNGITNHTSAPSSLPSLSSSLSGTVQNGTDVVGKTGDDTDKKELTDQQKVLLMEGLEMFGHDWNLVAQHAGLSRDDCILHYLHLPLEDPYVDLDIIQMGLDYFSKSQQHKRQQDHNPLFSVMTFLEANADRDAVVTATTTTTPATATVPPCTKDDSNTSAQHDLIRTKVMSFKNKLEQYLEHEGLIEQERQALEQERHQLAVDQSKIQTKATKLAHEISTRSTHVSNEIVHPTVATMATTESATVAAQAAQAVQAAQAAQAMSDQFRQASIPLTPSFSSPLTAMPPTTSTTATTTQLESLSSSSPLDPKAIIDSTNTAP</sequence>
<evidence type="ECO:0000313" key="9">
    <source>
        <dbReference type="Proteomes" id="UP000193560"/>
    </source>
</evidence>
<dbReference type="EMBL" id="MCGE01000002">
    <property type="protein sequence ID" value="ORZ24042.1"/>
    <property type="molecule type" value="Genomic_DNA"/>
</dbReference>
<dbReference type="Proteomes" id="UP000193560">
    <property type="component" value="Unassembled WGS sequence"/>
</dbReference>
<feature type="compositionally biased region" description="Polar residues" evidence="4">
    <location>
        <begin position="584"/>
        <end position="593"/>
    </location>
</feature>
<gene>
    <name evidence="8" type="ORF">BCR42DRAFT_402129</name>
</gene>
<evidence type="ECO:0000256" key="4">
    <source>
        <dbReference type="SAM" id="MobiDB-lite"/>
    </source>
</evidence>
<dbReference type="SUPFAM" id="SSF52113">
    <property type="entry name" value="BRCT domain"/>
    <property type="match status" value="1"/>
</dbReference>
<dbReference type="InterPro" id="IPR017884">
    <property type="entry name" value="SANT_dom"/>
</dbReference>
<dbReference type="InterPro" id="IPR036388">
    <property type="entry name" value="WH-like_DNA-bd_sf"/>
</dbReference>
<evidence type="ECO:0000259" key="7">
    <source>
        <dbReference type="PROSITE" id="PS52032"/>
    </source>
</evidence>
<dbReference type="InterPro" id="IPR036420">
    <property type="entry name" value="BRCT_dom_sf"/>
</dbReference>
<name>A0A1X2IXQ3_9FUNG</name>
<dbReference type="OrthoDB" id="118550at2759"/>
<feature type="compositionally biased region" description="Low complexity" evidence="4">
    <location>
        <begin position="313"/>
        <end position="323"/>
    </location>
</feature>
<dbReference type="InterPro" id="IPR007526">
    <property type="entry name" value="SWIRM"/>
</dbReference>
<dbReference type="PROSITE" id="PS51293">
    <property type="entry name" value="SANT"/>
    <property type="match status" value="1"/>
</dbReference>
<feature type="region of interest" description="Disordered" evidence="4">
    <location>
        <begin position="544"/>
        <end position="601"/>
    </location>
</feature>
<feature type="domain" description="Chromo" evidence="7">
    <location>
        <begin position="1"/>
        <end position="375"/>
    </location>
</feature>
<protein>
    <recommendedName>
        <fullName evidence="10">SWIRM domain-domain-containing protein</fullName>
    </recommendedName>
</protein>
<dbReference type="PANTHER" id="PTHR16021">
    <property type="entry name" value="MANSC DOMAIN CONTAINING PROTEIN 1"/>
    <property type="match status" value="1"/>
</dbReference>
<evidence type="ECO:0000256" key="3">
    <source>
        <dbReference type="ARBA" id="ARBA00023242"/>
    </source>
</evidence>
<evidence type="ECO:0008006" key="10">
    <source>
        <dbReference type="Google" id="ProtNLM"/>
    </source>
</evidence>
<organism evidence="8 9">
    <name type="scientific">Absidia repens</name>
    <dbReference type="NCBI Taxonomy" id="90262"/>
    <lineage>
        <taxon>Eukaryota</taxon>
        <taxon>Fungi</taxon>
        <taxon>Fungi incertae sedis</taxon>
        <taxon>Mucoromycota</taxon>
        <taxon>Mucoromycotina</taxon>
        <taxon>Mucoromycetes</taxon>
        <taxon>Mucorales</taxon>
        <taxon>Cunninghamellaceae</taxon>
        <taxon>Absidia</taxon>
    </lineage>
</organism>
<feature type="compositionally biased region" description="Polar residues" evidence="4">
    <location>
        <begin position="618"/>
        <end position="631"/>
    </location>
</feature>
<keyword evidence="2" id="KW-0804">Transcription</keyword>
<dbReference type="GO" id="GO:0010468">
    <property type="term" value="P:regulation of gene expression"/>
    <property type="evidence" value="ECO:0007669"/>
    <property type="project" value="UniProtKB-ARBA"/>
</dbReference>
<proteinExistence type="predicted"/>
<evidence type="ECO:0000256" key="2">
    <source>
        <dbReference type="ARBA" id="ARBA00023163"/>
    </source>
</evidence>
<dbReference type="STRING" id="90262.A0A1X2IXQ3"/>
<dbReference type="FunFam" id="1.10.10.10:FF:000020">
    <property type="entry name" value="SWI/SNF complex subunit SMARCC2 isoform c"/>
    <property type="match status" value="1"/>
</dbReference>
<dbReference type="Gene3D" id="1.10.10.60">
    <property type="entry name" value="Homeodomain-like"/>
    <property type="match status" value="1"/>
</dbReference>
<dbReference type="SUPFAM" id="SSF46689">
    <property type="entry name" value="Homeodomain-like"/>
    <property type="match status" value="1"/>
</dbReference>
<feature type="compositionally biased region" description="Polar residues" evidence="4">
    <location>
        <begin position="547"/>
        <end position="557"/>
    </location>
</feature>
<dbReference type="PROSITE" id="PS52032">
    <property type="entry name" value="MARR_BRCT_CHROMO"/>
    <property type="match status" value="1"/>
</dbReference>
<dbReference type="GO" id="GO:0005634">
    <property type="term" value="C:nucleus"/>
    <property type="evidence" value="ECO:0007669"/>
    <property type="project" value="UniProtKB-ARBA"/>
</dbReference>
<dbReference type="InterPro" id="IPR049898">
    <property type="entry name" value="MARR_BRCT_CHROMO"/>
</dbReference>
<dbReference type="InterPro" id="IPR009057">
    <property type="entry name" value="Homeodomain-like_sf"/>
</dbReference>
<evidence type="ECO:0000256" key="1">
    <source>
        <dbReference type="ARBA" id="ARBA00023015"/>
    </source>
</evidence>
<feature type="region of interest" description="Disordered" evidence="4">
    <location>
        <begin position="614"/>
        <end position="665"/>
    </location>
</feature>
<feature type="compositionally biased region" description="Basic and acidic residues" evidence="4">
    <location>
        <begin position="409"/>
        <end position="420"/>
    </location>
</feature>
<dbReference type="Gene3D" id="3.40.50.10190">
    <property type="entry name" value="BRCT domain"/>
    <property type="match status" value="1"/>
</dbReference>
<feature type="compositionally biased region" description="Acidic residues" evidence="4">
    <location>
        <begin position="399"/>
        <end position="408"/>
    </location>
</feature>
<feature type="region of interest" description="Disordered" evidence="4">
    <location>
        <begin position="376"/>
        <end position="420"/>
    </location>
</feature>
<feature type="region of interest" description="Disordered" evidence="4">
    <location>
        <begin position="303"/>
        <end position="328"/>
    </location>
</feature>
<feature type="compositionally biased region" description="Low complexity" evidence="4">
    <location>
        <begin position="632"/>
        <end position="657"/>
    </location>
</feature>
<evidence type="ECO:0000259" key="6">
    <source>
        <dbReference type="PROSITE" id="PS51293"/>
    </source>
</evidence>
<dbReference type="Gene3D" id="1.10.10.10">
    <property type="entry name" value="Winged helix-like DNA-binding domain superfamily/Winged helix DNA-binding domain"/>
    <property type="match status" value="1"/>
</dbReference>
<dbReference type="Pfam" id="PF04433">
    <property type="entry name" value="SWIRM"/>
    <property type="match status" value="1"/>
</dbReference>
<feature type="compositionally biased region" description="Low complexity" evidence="4">
    <location>
        <begin position="558"/>
        <end position="571"/>
    </location>
</feature>
<reference evidence="8 9" key="1">
    <citation type="submission" date="2016-07" db="EMBL/GenBank/DDBJ databases">
        <title>Pervasive Adenine N6-methylation of Active Genes in Fungi.</title>
        <authorList>
            <consortium name="DOE Joint Genome Institute"/>
            <person name="Mondo S.J."/>
            <person name="Dannebaum R.O."/>
            <person name="Kuo R.C."/>
            <person name="Labutti K."/>
            <person name="Haridas S."/>
            <person name="Kuo A."/>
            <person name="Salamov A."/>
            <person name="Ahrendt S.R."/>
            <person name="Lipzen A."/>
            <person name="Sullivan W."/>
            <person name="Andreopoulos W.B."/>
            <person name="Clum A."/>
            <person name="Lindquist E."/>
            <person name="Daum C."/>
            <person name="Ramamoorthy G.K."/>
            <person name="Gryganskyi A."/>
            <person name="Culley D."/>
            <person name="Magnuson J.K."/>
            <person name="James T.Y."/>
            <person name="O'Malley M.A."/>
            <person name="Stajich J.E."/>
            <person name="Spatafora J.W."/>
            <person name="Visel A."/>
            <person name="Grigoriev I.V."/>
        </authorList>
    </citation>
    <scope>NUCLEOTIDE SEQUENCE [LARGE SCALE GENOMIC DNA]</scope>
    <source>
        <strain evidence="8 9">NRRL 1336</strain>
    </source>
</reference>
<dbReference type="AlphaFoldDB" id="A0A1X2IXQ3"/>
<dbReference type="PANTHER" id="PTHR16021:SF13">
    <property type="entry name" value="ETS DOMAIN-CONTAINING PROTEIN-RELATED"/>
    <property type="match status" value="1"/>
</dbReference>
<feature type="region of interest" description="Disordered" evidence="4">
    <location>
        <begin position="79"/>
        <end position="119"/>
    </location>
</feature>
<dbReference type="PROSITE" id="PS50934">
    <property type="entry name" value="SWIRM"/>
    <property type="match status" value="1"/>
</dbReference>
<evidence type="ECO:0000313" key="8">
    <source>
        <dbReference type="EMBL" id="ORZ24042.1"/>
    </source>
</evidence>
<evidence type="ECO:0000259" key="5">
    <source>
        <dbReference type="PROSITE" id="PS50934"/>
    </source>
</evidence>
<comment type="caution">
    <text evidence="8">The sequence shown here is derived from an EMBL/GenBank/DDBJ whole genome shotgun (WGS) entry which is preliminary data.</text>
</comment>
<keyword evidence="9" id="KW-1185">Reference proteome</keyword>
<accession>A0A1X2IXQ3</accession>
<feature type="domain" description="SANT" evidence="6">
    <location>
        <begin position="668"/>
        <end position="712"/>
    </location>
</feature>
<keyword evidence="1" id="KW-0805">Transcription regulation</keyword>
<feature type="region of interest" description="Disordered" evidence="4">
    <location>
        <begin position="896"/>
        <end position="942"/>
    </location>
</feature>